<sequence length="381" mass="44206">MNMNTVFIILFMVVIGAIIGGVTNSLAIKMLFRPYKPIYIGSWRVPFTPGLIPKRRDELATQLGVMVVEHLLTPETIQKKFMNESFQQEMTKLAQKELEQLLSNEESLEQLFTKLGYENRQEWIEKNFEHFLESKYDQLIEKYREIPIKSILSDELLEKMDSKIPQISRYILQKGAEYFSSVEGELRIERMVNDFVKERSGMLGNMMQMFLGNVNLTGILQKELLKFLNNEGTEELITTLLRKEWEKVLEWQAEKIEEQFGREQLVDTITRTVKKIIRVDRIFATPISVLAEPYKEKAIEKMAPQIVLMLGGWLSNKIEEMMERLHLADIVREQVESFSVERIEEMVLLITSRELKMITYLGALLGGAIGLLQGIFVLITG</sequence>
<organism evidence="7 8">
    <name type="scientific">Robertmurraya siralis</name>
    <dbReference type="NCBI Taxonomy" id="77777"/>
    <lineage>
        <taxon>Bacteria</taxon>
        <taxon>Bacillati</taxon>
        <taxon>Bacillota</taxon>
        <taxon>Bacilli</taxon>
        <taxon>Bacillales</taxon>
        <taxon>Bacillaceae</taxon>
        <taxon>Robertmurraya</taxon>
    </lineage>
</organism>
<dbReference type="EMBL" id="BORC01000004">
    <property type="protein sequence ID" value="GIN62828.1"/>
    <property type="molecule type" value="Genomic_DNA"/>
</dbReference>
<name>A0A919WJA5_9BACI</name>
<feature type="transmembrane region" description="Helical" evidence="6">
    <location>
        <begin position="358"/>
        <end position="379"/>
    </location>
</feature>
<dbReference type="PIRSF" id="PIRSF032178">
    <property type="entry name" value="UCP032178"/>
    <property type="match status" value="1"/>
</dbReference>
<evidence type="ECO:0000256" key="4">
    <source>
        <dbReference type="ARBA" id="ARBA00022989"/>
    </source>
</evidence>
<dbReference type="Proteomes" id="UP000682111">
    <property type="component" value="Unassembled WGS sequence"/>
</dbReference>
<evidence type="ECO:0000256" key="1">
    <source>
        <dbReference type="ARBA" id="ARBA00004236"/>
    </source>
</evidence>
<reference evidence="7" key="1">
    <citation type="submission" date="2021-03" db="EMBL/GenBank/DDBJ databases">
        <title>Antimicrobial resistance genes in bacteria isolated from Japanese honey, and their potential for conferring macrolide and lincosamide resistance in the American foulbrood pathogen Paenibacillus larvae.</title>
        <authorList>
            <person name="Okamoto M."/>
            <person name="Kumagai M."/>
            <person name="Kanamori H."/>
            <person name="Takamatsu D."/>
        </authorList>
    </citation>
    <scope>NUCLEOTIDE SEQUENCE</scope>
    <source>
        <strain evidence="7">J27TS8</strain>
    </source>
</reference>
<dbReference type="InterPro" id="IPR016991">
    <property type="entry name" value="UCP032178"/>
</dbReference>
<evidence type="ECO:0000313" key="8">
    <source>
        <dbReference type="Proteomes" id="UP000682111"/>
    </source>
</evidence>
<dbReference type="RefSeq" id="WP_095314793.1">
    <property type="nucleotide sequence ID" value="NZ_BORC01000004.1"/>
</dbReference>
<gene>
    <name evidence="7" type="ORF">J27TS8_28210</name>
</gene>
<dbReference type="Pfam" id="PF04286">
    <property type="entry name" value="DUF445"/>
    <property type="match status" value="1"/>
</dbReference>
<accession>A0A919WJA5</accession>
<dbReference type="InterPro" id="IPR007383">
    <property type="entry name" value="DUF445"/>
</dbReference>
<proteinExistence type="inferred from homology"/>
<comment type="similarity">
    <text evidence="2">Belongs to the UPF0754 family.</text>
</comment>
<comment type="subcellular location">
    <subcellularLocation>
        <location evidence="1">Cell membrane</location>
    </subcellularLocation>
</comment>
<dbReference type="GO" id="GO:0005886">
    <property type="term" value="C:plasma membrane"/>
    <property type="evidence" value="ECO:0007669"/>
    <property type="project" value="UniProtKB-SubCell"/>
</dbReference>
<comment type="caution">
    <text evidence="7">The sequence shown here is derived from an EMBL/GenBank/DDBJ whole genome shotgun (WGS) entry which is preliminary data.</text>
</comment>
<evidence type="ECO:0000256" key="3">
    <source>
        <dbReference type="ARBA" id="ARBA00022692"/>
    </source>
</evidence>
<evidence type="ECO:0000313" key="7">
    <source>
        <dbReference type="EMBL" id="GIN62828.1"/>
    </source>
</evidence>
<dbReference type="PANTHER" id="PTHR35791">
    <property type="entry name" value="UPF0754 MEMBRANE PROTEIN YHEB"/>
    <property type="match status" value="1"/>
</dbReference>
<keyword evidence="3 6" id="KW-0812">Transmembrane</keyword>
<keyword evidence="5 6" id="KW-0472">Membrane</keyword>
<dbReference type="PANTHER" id="PTHR35791:SF1">
    <property type="entry name" value="UPF0754 MEMBRANE PROTEIN YHEB"/>
    <property type="match status" value="1"/>
</dbReference>
<keyword evidence="8" id="KW-1185">Reference proteome</keyword>
<protein>
    <submittedName>
        <fullName evidence="7">UPF0754 membrane protein</fullName>
    </submittedName>
</protein>
<keyword evidence="4 6" id="KW-1133">Transmembrane helix</keyword>
<evidence type="ECO:0000256" key="6">
    <source>
        <dbReference type="SAM" id="Phobius"/>
    </source>
</evidence>
<dbReference type="AlphaFoldDB" id="A0A919WJA5"/>
<dbReference type="OrthoDB" id="9787430at2"/>
<evidence type="ECO:0000256" key="5">
    <source>
        <dbReference type="ARBA" id="ARBA00023136"/>
    </source>
</evidence>
<evidence type="ECO:0000256" key="2">
    <source>
        <dbReference type="ARBA" id="ARBA00008053"/>
    </source>
</evidence>
<feature type="transmembrane region" description="Helical" evidence="6">
    <location>
        <begin position="6"/>
        <end position="28"/>
    </location>
</feature>